<protein>
    <submittedName>
        <fullName evidence="2">Uncharacterized protein</fullName>
    </submittedName>
</protein>
<gene>
    <name evidence="2" type="ORF">ROHU_003559</name>
</gene>
<keyword evidence="3" id="KW-1185">Reference proteome</keyword>
<name>A0A498NUU1_LABRO</name>
<dbReference type="AlphaFoldDB" id="A0A498NUU1"/>
<reference evidence="2 3" key="1">
    <citation type="submission" date="2018-03" db="EMBL/GenBank/DDBJ databases">
        <title>Draft genome sequence of Rohu Carp (Labeo rohita).</title>
        <authorList>
            <person name="Das P."/>
            <person name="Kushwaha B."/>
            <person name="Joshi C.G."/>
            <person name="Kumar D."/>
            <person name="Nagpure N.S."/>
            <person name="Sahoo L."/>
            <person name="Das S.P."/>
            <person name="Bit A."/>
            <person name="Patnaik S."/>
            <person name="Meher P.K."/>
            <person name="Jayasankar P."/>
            <person name="Koringa P.G."/>
            <person name="Patel N.V."/>
            <person name="Hinsu A.T."/>
            <person name="Kumar R."/>
            <person name="Pandey M."/>
            <person name="Agarwal S."/>
            <person name="Srivastava S."/>
            <person name="Singh M."/>
            <person name="Iquebal M.A."/>
            <person name="Jaiswal S."/>
            <person name="Angadi U.B."/>
            <person name="Kumar N."/>
            <person name="Raza M."/>
            <person name="Shah T.M."/>
            <person name="Rai A."/>
            <person name="Jena J.K."/>
        </authorList>
    </citation>
    <scope>NUCLEOTIDE SEQUENCE [LARGE SCALE GENOMIC DNA]</scope>
    <source>
        <strain evidence="2">DASCIFA01</strain>
        <tissue evidence="2">Testis</tissue>
    </source>
</reference>
<dbReference type="EMBL" id="QBIY01010969">
    <property type="protein sequence ID" value="RXN35755.1"/>
    <property type="molecule type" value="Genomic_DNA"/>
</dbReference>
<sequence>MTQSIQKIFTCLLLARSDGPPLRLAFHARYPTRLLDVKEGCRRAKTSASPREGTAANCRLSATPPHLPYKHPGDRLRGEWRTSRAHPCAIVYGEAGLEPLAASTECCTGVLIMAL</sequence>
<evidence type="ECO:0000313" key="2">
    <source>
        <dbReference type="EMBL" id="RXN35755.1"/>
    </source>
</evidence>
<feature type="region of interest" description="Disordered" evidence="1">
    <location>
        <begin position="45"/>
        <end position="76"/>
    </location>
</feature>
<dbReference type="Proteomes" id="UP000290572">
    <property type="component" value="Unassembled WGS sequence"/>
</dbReference>
<organism evidence="2 3">
    <name type="scientific">Labeo rohita</name>
    <name type="common">Indian major carp</name>
    <name type="synonym">Cyprinus rohita</name>
    <dbReference type="NCBI Taxonomy" id="84645"/>
    <lineage>
        <taxon>Eukaryota</taxon>
        <taxon>Metazoa</taxon>
        <taxon>Chordata</taxon>
        <taxon>Craniata</taxon>
        <taxon>Vertebrata</taxon>
        <taxon>Euteleostomi</taxon>
        <taxon>Actinopterygii</taxon>
        <taxon>Neopterygii</taxon>
        <taxon>Teleostei</taxon>
        <taxon>Ostariophysi</taxon>
        <taxon>Cypriniformes</taxon>
        <taxon>Cyprinidae</taxon>
        <taxon>Labeoninae</taxon>
        <taxon>Labeonini</taxon>
        <taxon>Labeo</taxon>
    </lineage>
</organism>
<accession>A0A498NUU1</accession>
<comment type="caution">
    <text evidence="2">The sequence shown here is derived from an EMBL/GenBank/DDBJ whole genome shotgun (WGS) entry which is preliminary data.</text>
</comment>
<evidence type="ECO:0000256" key="1">
    <source>
        <dbReference type="SAM" id="MobiDB-lite"/>
    </source>
</evidence>
<evidence type="ECO:0000313" key="3">
    <source>
        <dbReference type="Proteomes" id="UP000290572"/>
    </source>
</evidence>
<proteinExistence type="predicted"/>